<comment type="caution">
    <text evidence="2">The sequence shown here is derived from an EMBL/GenBank/DDBJ whole genome shotgun (WGS) entry which is preliminary data.</text>
</comment>
<protein>
    <submittedName>
        <fullName evidence="2">Uncharacterized protein</fullName>
    </submittedName>
</protein>
<evidence type="ECO:0000313" key="2">
    <source>
        <dbReference type="EMBL" id="KAJ1154781.1"/>
    </source>
</evidence>
<evidence type="ECO:0000313" key="3">
    <source>
        <dbReference type="Proteomes" id="UP001066276"/>
    </source>
</evidence>
<keyword evidence="3" id="KW-1185">Reference proteome</keyword>
<feature type="region of interest" description="Disordered" evidence="1">
    <location>
        <begin position="1"/>
        <end position="108"/>
    </location>
</feature>
<gene>
    <name evidence="2" type="ORF">NDU88_007524</name>
</gene>
<evidence type="ECO:0000256" key="1">
    <source>
        <dbReference type="SAM" id="MobiDB-lite"/>
    </source>
</evidence>
<dbReference type="AlphaFoldDB" id="A0AAV7RT53"/>
<sequence length="108" mass="11698">MSLWQGSPPEKKRTAMTQEDGAAQPLVRAWTSKERPRLRQTLPSSGGGARYPEDRTGPRKRRGGTMPPQRQVGFFPPGGQGNSAAAPTRGRGARLGHKLGPELNETPK</sequence>
<accession>A0AAV7RT53</accession>
<name>A0AAV7RT53_PLEWA</name>
<dbReference type="EMBL" id="JANPWB010000009">
    <property type="protein sequence ID" value="KAJ1154781.1"/>
    <property type="molecule type" value="Genomic_DNA"/>
</dbReference>
<dbReference type="Proteomes" id="UP001066276">
    <property type="component" value="Chromosome 5"/>
</dbReference>
<proteinExistence type="predicted"/>
<organism evidence="2 3">
    <name type="scientific">Pleurodeles waltl</name>
    <name type="common">Iberian ribbed newt</name>
    <dbReference type="NCBI Taxonomy" id="8319"/>
    <lineage>
        <taxon>Eukaryota</taxon>
        <taxon>Metazoa</taxon>
        <taxon>Chordata</taxon>
        <taxon>Craniata</taxon>
        <taxon>Vertebrata</taxon>
        <taxon>Euteleostomi</taxon>
        <taxon>Amphibia</taxon>
        <taxon>Batrachia</taxon>
        <taxon>Caudata</taxon>
        <taxon>Salamandroidea</taxon>
        <taxon>Salamandridae</taxon>
        <taxon>Pleurodelinae</taxon>
        <taxon>Pleurodeles</taxon>
    </lineage>
</organism>
<reference evidence="2" key="1">
    <citation type="journal article" date="2022" name="bioRxiv">
        <title>Sequencing and chromosome-scale assembly of the giantPleurodeles waltlgenome.</title>
        <authorList>
            <person name="Brown T."/>
            <person name="Elewa A."/>
            <person name="Iarovenko S."/>
            <person name="Subramanian E."/>
            <person name="Araus A.J."/>
            <person name="Petzold A."/>
            <person name="Susuki M."/>
            <person name="Suzuki K.-i.T."/>
            <person name="Hayashi T."/>
            <person name="Toyoda A."/>
            <person name="Oliveira C."/>
            <person name="Osipova E."/>
            <person name="Leigh N.D."/>
            <person name="Simon A."/>
            <person name="Yun M.H."/>
        </authorList>
    </citation>
    <scope>NUCLEOTIDE SEQUENCE</scope>
    <source>
        <strain evidence="2">20211129_DDA</strain>
        <tissue evidence="2">Liver</tissue>
    </source>
</reference>